<dbReference type="InterPro" id="IPR000719">
    <property type="entry name" value="Prot_kinase_dom"/>
</dbReference>
<keyword evidence="3" id="KW-1185">Reference proteome</keyword>
<dbReference type="EMBL" id="CAJVPQ010000777">
    <property type="protein sequence ID" value="CAG8509550.1"/>
    <property type="molecule type" value="Genomic_DNA"/>
</dbReference>
<dbReference type="InterPro" id="IPR051681">
    <property type="entry name" value="Ser/Thr_Kinases-Pseudokinases"/>
</dbReference>
<dbReference type="Proteomes" id="UP000789570">
    <property type="component" value="Unassembled WGS sequence"/>
</dbReference>
<comment type="caution">
    <text evidence="2">The sequence shown here is derived from an EMBL/GenBank/DDBJ whole genome shotgun (WGS) entry which is preliminary data.</text>
</comment>
<evidence type="ECO:0000313" key="2">
    <source>
        <dbReference type="EMBL" id="CAG8509550.1"/>
    </source>
</evidence>
<dbReference type="PROSITE" id="PS50011">
    <property type="entry name" value="PROTEIN_KINASE_DOM"/>
    <property type="match status" value="1"/>
</dbReference>
<dbReference type="PANTHER" id="PTHR44329">
    <property type="entry name" value="SERINE/THREONINE-PROTEIN KINASE TNNI3K-RELATED"/>
    <property type="match status" value="1"/>
</dbReference>
<feature type="domain" description="Protein kinase" evidence="1">
    <location>
        <begin position="221"/>
        <end position="482"/>
    </location>
</feature>
<dbReference type="Pfam" id="PF00069">
    <property type="entry name" value="Pkinase"/>
    <property type="match status" value="1"/>
</dbReference>
<reference evidence="2" key="1">
    <citation type="submission" date="2021-06" db="EMBL/GenBank/DDBJ databases">
        <authorList>
            <person name="Kallberg Y."/>
            <person name="Tangrot J."/>
            <person name="Rosling A."/>
        </authorList>
    </citation>
    <scope>NUCLEOTIDE SEQUENCE</scope>
    <source>
        <strain evidence="2">UK204</strain>
    </source>
</reference>
<sequence>MVKINDISSFLASFIPPVPKDTKSLYSRFLLKTSKYEINSVLDITKRVLKAFDTLKCDHELCEKCTGFIEHVIKILEEIENLPVEKRDKLIETKEYDDFINLIYEIEDYLKMYDQTEANQSLVKKSIQKFVLDLEIVINALQRAYEPLKIKKVSRWNPSVISKIRTIGKLMVMKKQFERMNSLKNEKKPTVNTPELIVSTRDKCDEEKTSEPIIRTDFIPRDHIISKGQNKNDEFMGTLYEKKVVEKFVEILSKNSEKFAEFKKEIAYLRNLSDECKNILSVKGYTEREVLSDFDKNSSILRAVINRANQWYNNEYAIMLVTECADYNLSNYLKGNQLDWRTKISIARGIANALNFIHSLNLLHYNIKSDSVLLDQNLEPKLYEFGKDADKCVVLKQARSINHSKWSAPEVKRGGKYTSASEVYSFGVILLEISTQECLSEENSIVNHDAPKDYLSLMEKALDQDPQNRPTMQEMFDSLKQLESSYNVPDKEIPSFGKVMNTFITYIASKKNLLFDI</sequence>
<accession>A0A9N8ZWJ8</accession>
<evidence type="ECO:0000313" key="3">
    <source>
        <dbReference type="Proteomes" id="UP000789570"/>
    </source>
</evidence>
<dbReference type="InterPro" id="IPR011009">
    <property type="entry name" value="Kinase-like_dom_sf"/>
</dbReference>
<dbReference type="GO" id="GO:0005524">
    <property type="term" value="F:ATP binding"/>
    <property type="evidence" value="ECO:0007669"/>
    <property type="project" value="InterPro"/>
</dbReference>
<dbReference type="AlphaFoldDB" id="A0A9N8ZWJ8"/>
<dbReference type="OrthoDB" id="3269467at2759"/>
<proteinExistence type="predicted"/>
<dbReference type="GO" id="GO:0004674">
    <property type="term" value="F:protein serine/threonine kinase activity"/>
    <property type="evidence" value="ECO:0007669"/>
    <property type="project" value="TreeGrafter"/>
</dbReference>
<dbReference type="Gene3D" id="1.10.510.10">
    <property type="entry name" value="Transferase(Phosphotransferase) domain 1"/>
    <property type="match status" value="1"/>
</dbReference>
<organism evidence="2 3">
    <name type="scientific">Funneliformis caledonium</name>
    <dbReference type="NCBI Taxonomy" id="1117310"/>
    <lineage>
        <taxon>Eukaryota</taxon>
        <taxon>Fungi</taxon>
        <taxon>Fungi incertae sedis</taxon>
        <taxon>Mucoromycota</taxon>
        <taxon>Glomeromycotina</taxon>
        <taxon>Glomeromycetes</taxon>
        <taxon>Glomerales</taxon>
        <taxon>Glomeraceae</taxon>
        <taxon>Funneliformis</taxon>
    </lineage>
</organism>
<protein>
    <submittedName>
        <fullName evidence="2">3234_t:CDS:1</fullName>
    </submittedName>
</protein>
<name>A0A9N8ZWJ8_9GLOM</name>
<dbReference type="SUPFAM" id="SSF56112">
    <property type="entry name" value="Protein kinase-like (PK-like)"/>
    <property type="match status" value="1"/>
</dbReference>
<evidence type="ECO:0000259" key="1">
    <source>
        <dbReference type="PROSITE" id="PS50011"/>
    </source>
</evidence>
<gene>
    <name evidence="2" type="ORF">FCALED_LOCUS4123</name>
</gene>